<dbReference type="SUPFAM" id="SSF52540">
    <property type="entry name" value="P-loop containing nucleoside triphosphate hydrolases"/>
    <property type="match status" value="1"/>
</dbReference>
<gene>
    <name evidence="10" type="ORF">HKN21_11835</name>
</gene>
<comment type="catalytic activity">
    <reaction evidence="8">
        <text>L-tyrosyl-[protein] + ATP = O-phospho-L-tyrosyl-[protein] + ADP + H(+)</text>
        <dbReference type="Rhea" id="RHEA:10596"/>
        <dbReference type="Rhea" id="RHEA-COMP:10136"/>
        <dbReference type="Rhea" id="RHEA-COMP:20101"/>
        <dbReference type="ChEBI" id="CHEBI:15378"/>
        <dbReference type="ChEBI" id="CHEBI:30616"/>
        <dbReference type="ChEBI" id="CHEBI:46858"/>
        <dbReference type="ChEBI" id="CHEBI:61978"/>
        <dbReference type="ChEBI" id="CHEBI:456216"/>
        <dbReference type="EC" id="2.7.10.2"/>
    </reaction>
</comment>
<sequence length="229" mass="25106">MKVLEAVHKDWPVATEVRKLQSRLWRMSRRDDLKVIMTTSAVGGEGKTTTVAYLAATMALHPGRRILAIDLDLRRPNLHTHFEDTDGPGFANYLRGECMLGDMIQVTKLEGLDLIVAGRTEDNPSLLLDSPQVTQVINQLKPRYDLILLDTPPLVPVADASSLVPLSDGVLMVVMAGKTPRPLLARARELCIGMGGNILGLVVGNAEEAAPDSYNYNYYYSYAGDRNSG</sequence>
<evidence type="ECO:0000256" key="1">
    <source>
        <dbReference type="ARBA" id="ARBA00007316"/>
    </source>
</evidence>
<organism evidence="10 11">
    <name type="scientific">Eiseniibacteriota bacterium</name>
    <dbReference type="NCBI Taxonomy" id="2212470"/>
    <lineage>
        <taxon>Bacteria</taxon>
        <taxon>Candidatus Eiseniibacteriota</taxon>
    </lineage>
</organism>
<dbReference type="InterPro" id="IPR025669">
    <property type="entry name" value="AAA_dom"/>
</dbReference>
<dbReference type="InterPro" id="IPR027417">
    <property type="entry name" value="P-loop_NTPase"/>
</dbReference>
<name>A0A7Y2H2T5_UNCEI</name>
<dbReference type="CDD" id="cd05387">
    <property type="entry name" value="BY-kinase"/>
    <property type="match status" value="1"/>
</dbReference>
<evidence type="ECO:0000256" key="3">
    <source>
        <dbReference type="ARBA" id="ARBA00022679"/>
    </source>
</evidence>
<keyword evidence="6" id="KW-0067">ATP-binding</keyword>
<dbReference type="InterPro" id="IPR050445">
    <property type="entry name" value="Bact_polysacc_biosynth/exp"/>
</dbReference>
<keyword evidence="4" id="KW-0547">Nucleotide-binding</keyword>
<dbReference type="NCBIfam" id="TIGR01007">
    <property type="entry name" value="eps_fam"/>
    <property type="match status" value="1"/>
</dbReference>
<dbReference type="GO" id="GO:0004715">
    <property type="term" value="F:non-membrane spanning protein tyrosine kinase activity"/>
    <property type="evidence" value="ECO:0007669"/>
    <property type="project" value="UniProtKB-EC"/>
</dbReference>
<evidence type="ECO:0000313" key="11">
    <source>
        <dbReference type="Proteomes" id="UP000547674"/>
    </source>
</evidence>
<dbReference type="AlphaFoldDB" id="A0A7Y2H2T5"/>
<protein>
    <recommendedName>
        <fullName evidence="2">non-specific protein-tyrosine kinase</fullName>
        <ecNumber evidence="2">2.7.10.2</ecNumber>
    </recommendedName>
</protein>
<dbReference type="Proteomes" id="UP000547674">
    <property type="component" value="Unassembled WGS sequence"/>
</dbReference>
<evidence type="ECO:0000256" key="2">
    <source>
        <dbReference type="ARBA" id="ARBA00011903"/>
    </source>
</evidence>
<comment type="similarity">
    <text evidence="1">Belongs to the CpsD/CapB family.</text>
</comment>
<dbReference type="EC" id="2.7.10.2" evidence="2"/>
<proteinExistence type="inferred from homology"/>
<reference evidence="10 11" key="1">
    <citation type="submission" date="2020-03" db="EMBL/GenBank/DDBJ databases">
        <title>Metabolic flexibility allows generalist bacteria to become dominant in a frequently disturbed ecosystem.</title>
        <authorList>
            <person name="Chen Y.-J."/>
            <person name="Leung P.M."/>
            <person name="Bay S.K."/>
            <person name="Hugenholtz P."/>
            <person name="Kessler A.J."/>
            <person name="Shelley G."/>
            <person name="Waite D.W."/>
            <person name="Cook P.L."/>
            <person name="Greening C."/>
        </authorList>
    </citation>
    <scope>NUCLEOTIDE SEQUENCE [LARGE SCALE GENOMIC DNA]</scope>
    <source>
        <strain evidence="10">SS_bin_28</strain>
    </source>
</reference>
<evidence type="ECO:0000313" key="10">
    <source>
        <dbReference type="EMBL" id="NNF07444.1"/>
    </source>
</evidence>
<evidence type="ECO:0000256" key="4">
    <source>
        <dbReference type="ARBA" id="ARBA00022741"/>
    </source>
</evidence>
<evidence type="ECO:0000256" key="6">
    <source>
        <dbReference type="ARBA" id="ARBA00022840"/>
    </source>
</evidence>
<evidence type="ECO:0000259" key="9">
    <source>
        <dbReference type="Pfam" id="PF13614"/>
    </source>
</evidence>
<dbReference type="InterPro" id="IPR005702">
    <property type="entry name" value="Wzc-like_C"/>
</dbReference>
<dbReference type="Gene3D" id="3.40.50.300">
    <property type="entry name" value="P-loop containing nucleotide triphosphate hydrolases"/>
    <property type="match status" value="1"/>
</dbReference>
<dbReference type="PANTHER" id="PTHR32309">
    <property type="entry name" value="TYROSINE-PROTEIN KINASE"/>
    <property type="match status" value="1"/>
</dbReference>
<feature type="domain" description="AAA" evidence="9">
    <location>
        <begin position="34"/>
        <end position="174"/>
    </location>
</feature>
<dbReference type="Pfam" id="PF13614">
    <property type="entry name" value="AAA_31"/>
    <property type="match status" value="1"/>
</dbReference>
<evidence type="ECO:0000256" key="5">
    <source>
        <dbReference type="ARBA" id="ARBA00022777"/>
    </source>
</evidence>
<dbReference type="GO" id="GO:0005886">
    <property type="term" value="C:plasma membrane"/>
    <property type="evidence" value="ECO:0007669"/>
    <property type="project" value="TreeGrafter"/>
</dbReference>
<dbReference type="PANTHER" id="PTHR32309:SF13">
    <property type="entry name" value="FERRIC ENTEROBACTIN TRANSPORT PROTEIN FEPE"/>
    <property type="match status" value="1"/>
</dbReference>
<evidence type="ECO:0000256" key="8">
    <source>
        <dbReference type="ARBA" id="ARBA00051245"/>
    </source>
</evidence>
<keyword evidence="7" id="KW-0829">Tyrosine-protein kinase</keyword>
<comment type="caution">
    <text evidence="10">The sequence shown here is derived from an EMBL/GenBank/DDBJ whole genome shotgun (WGS) entry which is preliminary data.</text>
</comment>
<keyword evidence="5 10" id="KW-0418">Kinase</keyword>
<dbReference type="EMBL" id="JABDJR010000479">
    <property type="protein sequence ID" value="NNF07444.1"/>
    <property type="molecule type" value="Genomic_DNA"/>
</dbReference>
<keyword evidence="3" id="KW-0808">Transferase</keyword>
<accession>A0A7Y2H2T5</accession>
<dbReference type="GO" id="GO:0005524">
    <property type="term" value="F:ATP binding"/>
    <property type="evidence" value="ECO:0007669"/>
    <property type="project" value="UniProtKB-KW"/>
</dbReference>
<evidence type="ECO:0000256" key="7">
    <source>
        <dbReference type="ARBA" id="ARBA00023137"/>
    </source>
</evidence>